<keyword evidence="1" id="KW-0175">Coiled coil</keyword>
<accession>A0A916NRP1</accession>
<evidence type="ECO:0000256" key="1">
    <source>
        <dbReference type="SAM" id="Coils"/>
    </source>
</evidence>
<name>A0A916NRP1_9BACL</name>
<dbReference type="PANTHER" id="PTHR33215">
    <property type="entry name" value="PROTEIN DISTAL ANTENNA"/>
    <property type="match status" value="1"/>
</dbReference>
<dbReference type="Proteomes" id="UP000693672">
    <property type="component" value="Unassembled WGS sequence"/>
</dbReference>
<evidence type="ECO:0008006" key="4">
    <source>
        <dbReference type="Google" id="ProtNLM"/>
    </source>
</evidence>
<feature type="coiled-coil region" evidence="1">
    <location>
        <begin position="60"/>
        <end position="87"/>
    </location>
</feature>
<dbReference type="GO" id="GO:0004803">
    <property type="term" value="F:transposase activity"/>
    <property type="evidence" value="ECO:0007669"/>
    <property type="project" value="InterPro"/>
</dbReference>
<proteinExistence type="predicted"/>
<comment type="caution">
    <text evidence="2">The sequence shown here is derived from an EMBL/GenBank/DDBJ whole genome shotgun (WGS) entry which is preliminary data.</text>
</comment>
<dbReference type="EMBL" id="CAJVAS010000045">
    <property type="protein sequence ID" value="CAG7648882.1"/>
    <property type="molecule type" value="Genomic_DNA"/>
</dbReference>
<dbReference type="RefSeq" id="WP_218095416.1">
    <property type="nucleotide sequence ID" value="NZ_CAJVAS010000045.1"/>
</dbReference>
<keyword evidence="3" id="KW-1185">Reference proteome</keyword>
<organism evidence="2 3">
    <name type="scientific">Paenibacillus solanacearum</name>
    <dbReference type="NCBI Taxonomy" id="2048548"/>
    <lineage>
        <taxon>Bacteria</taxon>
        <taxon>Bacillati</taxon>
        <taxon>Bacillota</taxon>
        <taxon>Bacilli</taxon>
        <taxon>Bacillales</taxon>
        <taxon>Paenibacillaceae</taxon>
        <taxon>Paenibacillus</taxon>
    </lineage>
</organism>
<dbReference type="InterPro" id="IPR051839">
    <property type="entry name" value="RD_transcriptional_regulator"/>
</dbReference>
<dbReference type="GO" id="GO:0006313">
    <property type="term" value="P:DNA transposition"/>
    <property type="evidence" value="ECO:0007669"/>
    <property type="project" value="InterPro"/>
</dbReference>
<protein>
    <recommendedName>
        <fullName evidence="4">Transposase</fullName>
    </recommendedName>
</protein>
<dbReference type="PANTHER" id="PTHR33215:SF13">
    <property type="entry name" value="PROTEIN DISTAL ANTENNA"/>
    <property type="match status" value="1"/>
</dbReference>
<reference evidence="2" key="1">
    <citation type="submission" date="2021-06" db="EMBL/GenBank/DDBJ databases">
        <authorList>
            <person name="Criscuolo A."/>
        </authorList>
    </citation>
    <scope>NUCLEOTIDE SEQUENCE</scope>
    <source>
        <strain evidence="2">CIP111600</strain>
    </source>
</reference>
<dbReference type="InterPro" id="IPR002514">
    <property type="entry name" value="Transposase_8"/>
</dbReference>
<gene>
    <name evidence="2" type="ORF">PAESOLCIP111_05715</name>
</gene>
<sequence length="96" mass="10984">MGQKKFDKAFKEQAVLRILSGESTASETAKEIGVHYTTVRDWVKNYKQDGISAFPCSGNLKPEDEELRKLRKQLADLKEENEILKKAAAYFAKYLK</sequence>
<evidence type="ECO:0000313" key="2">
    <source>
        <dbReference type="EMBL" id="CAG7648882.1"/>
    </source>
</evidence>
<evidence type="ECO:0000313" key="3">
    <source>
        <dbReference type="Proteomes" id="UP000693672"/>
    </source>
</evidence>
<dbReference type="Pfam" id="PF01527">
    <property type="entry name" value="HTH_Tnp_1"/>
    <property type="match status" value="1"/>
</dbReference>
<dbReference type="AlphaFoldDB" id="A0A916NRP1"/>
<dbReference type="GO" id="GO:0003677">
    <property type="term" value="F:DNA binding"/>
    <property type="evidence" value="ECO:0007669"/>
    <property type="project" value="InterPro"/>
</dbReference>